<evidence type="ECO:0000256" key="1">
    <source>
        <dbReference type="SAM" id="Phobius"/>
    </source>
</evidence>
<organism evidence="2 3">
    <name type="scientific">Nitrosomonas marina</name>
    <dbReference type="NCBI Taxonomy" id="917"/>
    <lineage>
        <taxon>Bacteria</taxon>
        <taxon>Pseudomonadati</taxon>
        <taxon>Pseudomonadota</taxon>
        <taxon>Betaproteobacteria</taxon>
        <taxon>Nitrosomonadales</taxon>
        <taxon>Nitrosomonadaceae</taxon>
        <taxon>Nitrosomonas</taxon>
    </lineage>
</organism>
<dbReference type="RefSeq" id="WP_090633594.1">
    <property type="nucleotide sequence ID" value="NZ_FOCP01000020.1"/>
</dbReference>
<reference evidence="2 3" key="1">
    <citation type="submission" date="2016-10" db="EMBL/GenBank/DDBJ databases">
        <authorList>
            <person name="de Groot N.N."/>
        </authorList>
    </citation>
    <scope>NUCLEOTIDE SEQUENCE [LARGE SCALE GENOMIC DNA]</scope>
    <source>
        <strain evidence="2 3">Nm22</strain>
    </source>
</reference>
<keyword evidence="1" id="KW-0812">Transmembrane</keyword>
<dbReference type="InterPro" id="IPR025489">
    <property type="entry name" value="DUF4381"/>
</dbReference>
<gene>
    <name evidence="2" type="ORF">SAMN05216325_1206</name>
</gene>
<keyword evidence="1" id="KW-1133">Transmembrane helix</keyword>
<accession>A0A1H8GV84</accession>
<sequence length="151" mass="17146">MIEDPLAALRPLHTPVPVSWWPPAPGWWIAVLLLTVCGILIYRYRKKRVAQRAALYELKWLAGNRHDVNQPVSRLNQLLKRYALVCWSAKEVAGLSGQSWLVFLDNNGGNGRFSNGPGRLLLSGPYQEVHADLDELIDLARQWIKTNLPKK</sequence>
<dbReference type="STRING" id="917.SAMN05216326_10749"/>
<evidence type="ECO:0000313" key="2">
    <source>
        <dbReference type="EMBL" id="SEN47972.1"/>
    </source>
</evidence>
<protein>
    <recommendedName>
        <fullName evidence="4">DUF4381 domain-containing protein</fullName>
    </recommendedName>
</protein>
<evidence type="ECO:0008006" key="4">
    <source>
        <dbReference type="Google" id="ProtNLM"/>
    </source>
</evidence>
<keyword evidence="1" id="KW-0472">Membrane</keyword>
<dbReference type="EMBL" id="FOCP01000020">
    <property type="protein sequence ID" value="SEN47972.1"/>
    <property type="molecule type" value="Genomic_DNA"/>
</dbReference>
<dbReference type="AlphaFoldDB" id="A0A1H8GV84"/>
<proteinExistence type="predicted"/>
<dbReference type="Proteomes" id="UP000199459">
    <property type="component" value="Unassembled WGS sequence"/>
</dbReference>
<name>A0A1H8GV84_9PROT</name>
<dbReference type="OrthoDB" id="5406089at2"/>
<dbReference type="Pfam" id="PF14316">
    <property type="entry name" value="DUF4381"/>
    <property type="match status" value="1"/>
</dbReference>
<feature type="transmembrane region" description="Helical" evidence="1">
    <location>
        <begin position="20"/>
        <end position="42"/>
    </location>
</feature>
<evidence type="ECO:0000313" key="3">
    <source>
        <dbReference type="Proteomes" id="UP000199459"/>
    </source>
</evidence>